<proteinExistence type="predicted"/>
<evidence type="ECO:0000313" key="2">
    <source>
        <dbReference type="EMBL" id="OGM29967.1"/>
    </source>
</evidence>
<dbReference type="PANTHER" id="PTHR30135">
    <property type="entry name" value="UNCHARACTERIZED PROTEIN YVCK-RELATED"/>
    <property type="match status" value="1"/>
</dbReference>
<organism evidence="2 3">
    <name type="scientific">Candidatus Woesebacteria bacterium RIFCSPHIGHO2_01_FULL_41_10</name>
    <dbReference type="NCBI Taxonomy" id="1802500"/>
    <lineage>
        <taxon>Bacteria</taxon>
        <taxon>Candidatus Woeseibacteriota</taxon>
    </lineage>
</organism>
<dbReference type="PANTHER" id="PTHR30135:SF3">
    <property type="entry name" value="GLUCONEOGENESIS FACTOR-RELATED"/>
    <property type="match status" value="1"/>
</dbReference>
<dbReference type="GO" id="GO:0043743">
    <property type="term" value="F:LPPG:FO 2-phospho-L-lactate transferase activity"/>
    <property type="evidence" value="ECO:0007669"/>
    <property type="project" value="InterPro"/>
</dbReference>
<dbReference type="SUPFAM" id="SSF142338">
    <property type="entry name" value="CofD-like"/>
    <property type="match status" value="1"/>
</dbReference>
<comment type="caution">
    <text evidence="2">The sequence shown here is derived from an EMBL/GenBank/DDBJ whole genome shotgun (WGS) entry which is preliminary data.</text>
</comment>
<dbReference type="Gene3D" id="3.40.50.10680">
    <property type="entry name" value="CofD-like domains"/>
    <property type="match status" value="1"/>
</dbReference>
<dbReference type="InterPro" id="IPR002882">
    <property type="entry name" value="CofD"/>
</dbReference>
<accession>A0A1F7YRU4</accession>
<gene>
    <name evidence="2" type="ORF">A2801_00410</name>
</gene>
<evidence type="ECO:0008006" key="4">
    <source>
        <dbReference type="Google" id="ProtNLM"/>
    </source>
</evidence>
<keyword evidence="1" id="KW-0963">Cytoplasm</keyword>
<name>A0A1F7YRU4_9BACT</name>
<dbReference type="Pfam" id="PF01933">
    <property type="entry name" value="CofD"/>
    <property type="match status" value="1"/>
</dbReference>
<dbReference type="STRING" id="1802500.A2801_00410"/>
<dbReference type="EMBL" id="MGGM01000006">
    <property type="protein sequence ID" value="OGM29967.1"/>
    <property type="molecule type" value="Genomic_DNA"/>
</dbReference>
<protein>
    <recommendedName>
        <fullName evidence="4">Gluconeogenesis factor</fullName>
    </recommendedName>
</protein>
<dbReference type="InterPro" id="IPR010119">
    <property type="entry name" value="Gluconeogen_factor"/>
</dbReference>
<evidence type="ECO:0000256" key="1">
    <source>
        <dbReference type="ARBA" id="ARBA00022490"/>
    </source>
</evidence>
<dbReference type="Proteomes" id="UP000177263">
    <property type="component" value="Unassembled WGS sequence"/>
</dbReference>
<dbReference type="AlphaFoldDB" id="A0A1F7YRU4"/>
<evidence type="ECO:0000313" key="3">
    <source>
        <dbReference type="Proteomes" id="UP000177263"/>
    </source>
</evidence>
<reference evidence="2 3" key="1">
    <citation type="journal article" date="2016" name="Nat. Commun.">
        <title>Thousands of microbial genomes shed light on interconnected biogeochemical processes in an aquifer system.</title>
        <authorList>
            <person name="Anantharaman K."/>
            <person name="Brown C.T."/>
            <person name="Hug L.A."/>
            <person name="Sharon I."/>
            <person name="Castelle C.J."/>
            <person name="Probst A.J."/>
            <person name="Thomas B.C."/>
            <person name="Singh A."/>
            <person name="Wilkins M.J."/>
            <person name="Karaoz U."/>
            <person name="Brodie E.L."/>
            <person name="Williams K.H."/>
            <person name="Hubbard S.S."/>
            <person name="Banfield J.F."/>
        </authorList>
    </citation>
    <scope>NUCLEOTIDE SEQUENCE [LARGE SCALE GENOMIC DNA]</scope>
</reference>
<sequence length="352" mass="37715">MTGQPDVVVIGGGSGAPILLLALKMLGIERITMCNPTSDSGGGGIVVANGFGIPASSDVERCVIALAPKDIQPEIELLFSVRFDTPGNNQFHGIRASNLVTAAYQQHFGDFQEAIDALCRLCRVTGRVAPLTKSRVDIRAYYTNGKVIDREHNIDDPEEAWQLTESIERLSLITPAVANPAAISAIANADVILLSFGSLYTSLIAGLVVPGAVGAIRQARANGARIVYFSNTMTEPGQTSTLTKASQHADVVMSYLNRPEDTDQILTHIVVDSIDSIPSELEGRYSQSGARIVVDDLGQSYCGTQVVHADLLARETYTATTTGKRQVIQYVRHDTTKLAPIIQSIVWPVGSP</sequence>
<dbReference type="InterPro" id="IPR038136">
    <property type="entry name" value="CofD-like_dom_sf"/>
</dbReference>